<dbReference type="PANTHER" id="PTHR42986">
    <property type="entry name" value="BENZALDEHYDE DEHYDROGENASE YFMT"/>
    <property type="match status" value="1"/>
</dbReference>
<accession>A0A9P9F3J1</accession>
<evidence type="ECO:0000256" key="1">
    <source>
        <dbReference type="ARBA" id="ARBA00009986"/>
    </source>
</evidence>
<dbReference type="InterPro" id="IPR016161">
    <property type="entry name" value="Ald_DH/histidinol_DH"/>
</dbReference>
<dbReference type="Proteomes" id="UP000717696">
    <property type="component" value="Unassembled WGS sequence"/>
</dbReference>
<dbReference type="InterPro" id="IPR015590">
    <property type="entry name" value="Aldehyde_DH_dom"/>
</dbReference>
<keyword evidence="5" id="KW-1185">Reference proteome</keyword>
<reference evidence="4" key="1">
    <citation type="journal article" date="2021" name="Nat. Commun.">
        <title>Genetic determinants of endophytism in the Arabidopsis root mycobiome.</title>
        <authorList>
            <person name="Mesny F."/>
            <person name="Miyauchi S."/>
            <person name="Thiergart T."/>
            <person name="Pickel B."/>
            <person name="Atanasova L."/>
            <person name="Karlsson M."/>
            <person name="Huettel B."/>
            <person name="Barry K.W."/>
            <person name="Haridas S."/>
            <person name="Chen C."/>
            <person name="Bauer D."/>
            <person name="Andreopoulos W."/>
            <person name="Pangilinan J."/>
            <person name="LaButti K."/>
            <person name="Riley R."/>
            <person name="Lipzen A."/>
            <person name="Clum A."/>
            <person name="Drula E."/>
            <person name="Henrissat B."/>
            <person name="Kohler A."/>
            <person name="Grigoriev I.V."/>
            <person name="Martin F.M."/>
            <person name="Hacquard S."/>
        </authorList>
    </citation>
    <scope>NUCLEOTIDE SEQUENCE</scope>
    <source>
        <strain evidence="4">MPI-CAGE-AT-0021</strain>
    </source>
</reference>
<evidence type="ECO:0000259" key="3">
    <source>
        <dbReference type="Pfam" id="PF00171"/>
    </source>
</evidence>
<dbReference type="OrthoDB" id="310895at2759"/>
<sequence>MEIYIAESFIPTVSIIEFKAEEDALAIANDTDYGLYSAIFSRNLRRALRLTKKTETGAVHINCMTVHDESALPHGGAKSSGFRRFNVEIEEWVRTKSITYDL</sequence>
<dbReference type="GO" id="GO:0016620">
    <property type="term" value="F:oxidoreductase activity, acting on the aldehyde or oxo group of donors, NAD or NADP as acceptor"/>
    <property type="evidence" value="ECO:0007669"/>
    <property type="project" value="InterPro"/>
</dbReference>
<evidence type="ECO:0000313" key="4">
    <source>
        <dbReference type="EMBL" id="KAH7150570.1"/>
    </source>
</evidence>
<evidence type="ECO:0000313" key="5">
    <source>
        <dbReference type="Proteomes" id="UP000717696"/>
    </source>
</evidence>
<dbReference type="AlphaFoldDB" id="A0A9P9F3J1"/>
<dbReference type="Gene3D" id="3.40.605.10">
    <property type="entry name" value="Aldehyde Dehydrogenase, Chain A, domain 1"/>
    <property type="match status" value="1"/>
</dbReference>
<keyword evidence="2" id="KW-0520">NAD</keyword>
<comment type="similarity">
    <text evidence="1">Belongs to the aldehyde dehydrogenase family.</text>
</comment>
<comment type="caution">
    <text evidence="4">The sequence shown here is derived from an EMBL/GenBank/DDBJ whole genome shotgun (WGS) entry which is preliminary data.</text>
</comment>
<dbReference type="EMBL" id="JAGMUU010000006">
    <property type="protein sequence ID" value="KAH7150570.1"/>
    <property type="molecule type" value="Genomic_DNA"/>
</dbReference>
<protein>
    <submittedName>
        <fullName evidence="4">Aldehyde dehydrogenase</fullName>
    </submittedName>
</protein>
<gene>
    <name evidence="4" type="ORF">B0J13DRAFT_439755</name>
</gene>
<dbReference type="PANTHER" id="PTHR42986:SF1">
    <property type="entry name" value="BENZALDEHYDE DEHYDROGENASE YFMT"/>
    <property type="match status" value="1"/>
</dbReference>
<organism evidence="4 5">
    <name type="scientific">Dactylonectria estremocensis</name>
    <dbReference type="NCBI Taxonomy" id="1079267"/>
    <lineage>
        <taxon>Eukaryota</taxon>
        <taxon>Fungi</taxon>
        <taxon>Dikarya</taxon>
        <taxon>Ascomycota</taxon>
        <taxon>Pezizomycotina</taxon>
        <taxon>Sordariomycetes</taxon>
        <taxon>Hypocreomycetidae</taxon>
        <taxon>Hypocreales</taxon>
        <taxon>Nectriaceae</taxon>
        <taxon>Dactylonectria</taxon>
    </lineage>
</organism>
<dbReference type="SUPFAM" id="SSF53720">
    <property type="entry name" value="ALDH-like"/>
    <property type="match status" value="1"/>
</dbReference>
<dbReference type="InterPro" id="IPR016162">
    <property type="entry name" value="Ald_DH_N"/>
</dbReference>
<dbReference type="Pfam" id="PF00171">
    <property type="entry name" value="Aldedh"/>
    <property type="match status" value="1"/>
</dbReference>
<dbReference type="Gene3D" id="3.40.309.10">
    <property type="entry name" value="Aldehyde Dehydrogenase, Chain A, domain 2"/>
    <property type="match status" value="1"/>
</dbReference>
<feature type="domain" description="Aldehyde dehydrogenase" evidence="3">
    <location>
        <begin position="1"/>
        <end position="98"/>
    </location>
</feature>
<dbReference type="InterPro" id="IPR016163">
    <property type="entry name" value="Ald_DH_C"/>
</dbReference>
<name>A0A9P9F3J1_9HYPO</name>
<proteinExistence type="inferred from homology"/>
<evidence type="ECO:0000256" key="2">
    <source>
        <dbReference type="ARBA" id="ARBA00023027"/>
    </source>
</evidence>